<comment type="caution">
    <text evidence="8">The sequence shown here is derived from an EMBL/GenBank/DDBJ whole genome shotgun (WGS) entry which is preliminary data.</text>
</comment>
<dbReference type="InterPro" id="IPR001138">
    <property type="entry name" value="Zn2Cys6_DnaBD"/>
</dbReference>
<dbReference type="InterPro" id="IPR050815">
    <property type="entry name" value="TF_fung"/>
</dbReference>
<evidence type="ECO:0000256" key="1">
    <source>
        <dbReference type="ARBA" id="ARBA00004123"/>
    </source>
</evidence>
<proteinExistence type="predicted"/>
<keyword evidence="9" id="KW-1185">Reference proteome</keyword>
<sequence length="251" mass="28128">MPSKSKEKRPARITIACNACRSRKQKCSGRKPVCEQCLDHNRPCNWPEQLRRGPEKGYAEALENRLQLTESILLHLLPHVSDEQLSDAIPRESSGTYVPFPRLEKRGVENWSQFPLDTPQGIRRWQEACTEPERVGAEMQGSKRRRLQSVQMFTTREIDGSSNGTCNGTPDCPVPETADNTHEGNATMERMSSWQGAPSFEFQPFHWAIGTIGGLRSDEAMKLSLGATCETAWTGHADCFFSLLELGHVGL</sequence>
<protein>
    <recommendedName>
        <fullName evidence="7">Zn(2)-C6 fungal-type domain-containing protein</fullName>
    </recommendedName>
</protein>
<evidence type="ECO:0000259" key="7">
    <source>
        <dbReference type="PROSITE" id="PS50048"/>
    </source>
</evidence>
<evidence type="ECO:0000313" key="9">
    <source>
        <dbReference type="Proteomes" id="UP001147760"/>
    </source>
</evidence>
<keyword evidence="2" id="KW-0479">Metal-binding</keyword>
<dbReference type="PROSITE" id="PS50048">
    <property type="entry name" value="ZN2_CY6_FUNGAL_2"/>
    <property type="match status" value="1"/>
</dbReference>
<reference evidence="8" key="1">
    <citation type="submission" date="2022-12" db="EMBL/GenBank/DDBJ databases">
        <authorList>
            <person name="Petersen C."/>
        </authorList>
    </citation>
    <scope>NUCLEOTIDE SEQUENCE</scope>
    <source>
        <strain evidence="8">IBT 17660</strain>
    </source>
</reference>
<dbReference type="Pfam" id="PF00172">
    <property type="entry name" value="Zn_clus"/>
    <property type="match status" value="1"/>
</dbReference>
<accession>A0A9X0BIW1</accession>
<name>A0A9X0BIW1_9EURO</name>
<dbReference type="EMBL" id="JAPWDO010000006">
    <property type="protein sequence ID" value="KAJ5466408.1"/>
    <property type="molecule type" value="Genomic_DNA"/>
</dbReference>
<evidence type="ECO:0000256" key="6">
    <source>
        <dbReference type="ARBA" id="ARBA00023242"/>
    </source>
</evidence>
<keyword evidence="6" id="KW-0539">Nucleus</keyword>
<keyword evidence="3" id="KW-0805">Transcription regulation</keyword>
<dbReference type="PROSITE" id="PS00463">
    <property type="entry name" value="ZN2_CY6_FUNGAL_1"/>
    <property type="match status" value="1"/>
</dbReference>
<dbReference type="GO" id="GO:0005634">
    <property type="term" value="C:nucleus"/>
    <property type="evidence" value="ECO:0007669"/>
    <property type="project" value="UniProtKB-SubCell"/>
</dbReference>
<evidence type="ECO:0000256" key="2">
    <source>
        <dbReference type="ARBA" id="ARBA00022723"/>
    </source>
</evidence>
<dbReference type="Gene3D" id="4.10.240.10">
    <property type="entry name" value="Zn(2)-C6 fungal-type DNA-binding domain"/>
    <property type="match status" value="1"/>
</dbReference>
<evidence type="ECO:0000256" key="3">
    <source>
        <dbReference type="ARBA" id="ARBA00023015"/>
    </source>
</evidence>
<comment type="subcellular location">
    <subcellularLocation>
        <location evidence="1">Nucleus</location>
    </subcellularLocation>
</comment>
<gene>
    <name evidence="8" type="ORF">N7530_010195</name>
</gene>
<dbReference type="SUPFAM" id="SSF57701">
    <property type="entry name" value="Zn2/Cys6 DNA-binding domain"/>
    <property type="match status" value="1"/>
</dbReference>
<dbReference type="GO" id="GO:0000981">
    <property type="term" value="F:DNA-binding transcription factor activity, RNA polymerase II-specific"/>
    <property type="evidence" value="ECO:0007669"/>
    <property type="project" value="InterPro"/>
</dbReference>
<keyword evidence="4" id="KW-0238">DNA-binding</keyword>
<dbReference type="Proteomes" id="UP001147760">
    <property type="component" value="Unassembled WGS sequence"/>
</dbReference>
<dbReference type="CDD" id="cd00067">
    <property type="entry name" value="GAL4"/>
    <property type="match status" value="1"/>
</dbReference>
<dbReference type="InterPro" id="IPR036864">
    <property type="entry name" value="Zn2-C6_fun-type_DNA-bd_sf"/>
</dbReference>
<evidence type="ECO:0000256" key="4">
    <source>
        <dbReference type="ARBA" id="ARBA00023125"/>
    </source>
</evidence>
<keyword evidence="5" id="KW-0804">Transcription</keyword>
<dbReference type="GO" id="GO:0008270">
    <property type="term" value="F:zinc ion binding"/>
    <property type="evidence" value="ECO:0007669"/>
    <property type="project" value="InterPro"/>
</dbReference>
<evidence type="ECO:0000313" key="8">
    <source>
        <dbReference type="EMBL" id="KAJ5466408.1"/>
    </source>
</evidence>
<dbReference type="SMART" id="SM00066">
    <property type="entry name" value="GAL4"/>
    <property type="match status" value="1"/>
</dbReference>
<evidence type="ECO:0000256" key="5">
    <source>
        <dbReference type="ARBA" id="ARBA00023163"/>
    </source>
</evidence>
<organism evidence="8 9">
    <name type="scientific">Penicillium desertorum</name>
    <dbReference type="NCBI Taxonomy" id="1303715"/>
    <lineage>
        <taxon>Eukaryota</taxon>
        <taxon>Fungi</taxon>
        <taxon>Dikarya</taxon>
        <taxon>Ascomycota</taxon>
        <taxon>Pezizomycotina</taxon>
        <taxon>Eurotiomycetes</taxon>
        <taxon>Eurotiomycetidae</taxon>
        <taxon>Eurotiales</taxon>
        <taxon>Aspergillaceae</taxon>
        <taxon>Penicillium</taxon>
    </lineage>
</organism>
<dbReference type="PANTHER" id="PTHR47338">
    <property type="entry name" value="ZN(II)2CYS6 TRANSCRIPTION FACTOR (EUROFUNG)-RELATED"/>
    <property type="match status" value="1"/>
</dbReference>
<dbReference type="GO" id="GO:0003677">
    <property type="term" value="F:DNA binding"/>
    <property type="evidence" value="ECO:0007669"/>
    <property type="project" value="UniProtKB-KW"/>
</dbReference>
<dbReference type="PANTHER" id="PTHR47338:SF5">
    <property type="entry name" value="ZN(II)2CYS6 TRANSCRIPTION FACTOR (EUROFUNG)"/>
    <property type="match status" value="1"/>
</dbReference>
<feature type="domain" description="Zn(2)-C6 fungal-type" evidence="7">
    <location>
        <begin position="16"/>
        <end position="46"/>
    </location>
</feature>
<dbReference type="OrthoDB" id="10261408at2759"/>
<dbReference type="AlphaFoldDB" id="A0A9X0BIW1"/>
<reference evidence="8" key="2">
    <citation type="journal article" date="2023" name="IMA Fungus">
        <title>Comparative genomic study of the Penicillium genus elucidates a diverse pangenome and 15 lateral gene transfer events.</title>
        <authorList>
            <person name="Petersen C."/>
            <person name="Sorensen T."/>
            <person name="Nielsen M.R."/>
            <person name="Sondergaard T.E."/>
            <person name="Sorensen J.L."/>
            <person name="Fitzpatrick D.A."/>
            <person name="Frisvad J.C."/>
            <person name="Nielsen K.L."/>
        </authorList>
    </citation>
    <scope>NUCLEOTIDE SEQUENCE</scope>
    <source>
        <strain evidence="8">IBT 17660</strain>
    </source>
</reference>